<dbReference type="EMBL" id="BMAW01105872">
    <property type="protein sequence ID" value="GFT21432.1"/>
    <property type="molecule type" value="Genomic_DNA"/>
</dbReference>
<dbReference type="Proteomes" id="UP000887013">
    <property type="component" value="Unassembled WGS sequence"/>
</dbReference>
<protein>
    <submittedName>
        <fullName evidence="1">Uncharacterized protein</fullName>
    </submittedName>
</protein>
<comment type="caution">
    <text evidence="1">The sequence shown here is derived from an EMBL/GenBank/DDBJ whole genome shotgun (WGS) entry which is preliminary data.</text>
</comment>
<dbReference type="AlphaFoldDB" id="A0A8X6NMD6"/>
<accession>A0A8X6NMD6</accession>
<evidence type="ECO:0000313" key="1">
    <source>
        <dbReference type="EMBL" id="GFT21432.1"/>
    </source>
</evidence>
<evidence type="ECO:0000313" key="2">
    <source>
        <dbReference type="Proteomes" id="UP000887013"/>
    </source>
</evidence>
<proteinExistence type="predicted"/>
<sequence length="202" mass="23282">MLSDNLEVLYKILPSLPCGSKRHVKASETLNIGNQVNSRKPEHLSKTEHSHVVPGERSHFKCYGCEIPGMIKSRCLPATPAPHEEQSFADLVLDVKNVCWYFWDNSTHKYPAGEELVTLSISEKMYSNTCQLREREGVSLTSVQKKKLNILLLPYEIIFETVGEETSVLEQQDNRKFYTKKKREKLSQNISLENMSLWHHIH</sequence>
<keyword evidence="2" id="KW-1185">Reference proteome</keyword>
<organism evidence="1 2">
    <name type="scientific">Nephila pilipes</name>
    <name type="common">Giant wood spider</name>
    <name type="synonym">Nephila maculata</name>
    <dbReference type="NCBI Taxonomy" id="299642"/>
    <lineage>
        <taxon>Eukaryota</taxon>
        <taxon>Metazoa</taxon>
        <taxon>Ecdysozoa</taxon>
        <taxon>Arthropoda</taxon>
        <taxon>Chelicerata</taxon>
        <taxon>Arachnida</taxon>
        <taxon>Araneae</taxon>
        <taxon>Araneomorphae</taxon>
        <taxon>Entelegynae</taxon>
        <taxon>Araneoidea</taxon>
        <taxon>Nephilidae</taxon>
        <taxon>Nephila</taxon>
    </lineage>
</organism>
<reference evidence="1" key="1">
    <citation type="submission" date="2020-08" db="EMBL/GenBank/DDBJ databases">
        <title>Multicomponent nature underlies the extraordinary mechanical properties of spider dragline silk.</title>
        <authorList>
            <person name="Kono N."/>
            <person name="Nakamura H."/>
            <person name="Mori M."/>
            <person name="Yoshida Y."/>
            <person name="Ohtoshi R."/>
            <person name="Malay A.D."/>
            <person name="Moran D.A.P."/>
            <person name="Tomita M."/>
            <person name="Numata K."/>
            <person name="Arakawa K."/>
        </authorList>
    </citation>
    <scope>NUCLEOTIDE SEQUENCE</scope>
</reference>
<name>A0A8X6NMD6_NEPPI</name>
<gene>
    <name evidence="1" type="ORF">NPIL_163911</name>
</gene>